<dbReference type="Proteomes" id="UP000053660">
    <property type="component" value="Unassembled WGS sequence"/>
</dbReference>
<comment type="subcellular location">
    <subcellularLocation>
        <location evidence="1">Secreted</location>
    </subcellularLocation>
</comment>
<proteinExistence type="inferred from homology"/>
<dbReference type="EMBL" id="KN550110">
    <property type="protein sequence ID" value="KHJ95020.1"/>
    <property type="molecule type" value="Genomic_DNA"/>
</dbReference>
<keyword evidence="6" id="KW-1185">Reference proteome</keyword>
<dbReference type="Gene3D" id="2.60.40.3330">
    <property type="match status" value="1"/>
</dbReference>
<dbReference type="AlphaFoldDB" id="A0A0B1THY3"/>
<evidence type="ECO:0000313" key="6">
    <source>
        <dbReference type="Proteomes" id="UP000053660"/>
    </source>
</evidence>
<dbReference type="GO" id="GO:0005576">
    <property type="term" value="C:extracellular region"/>
    <property type="evidence" value="ECO:0007669"/>
    <property type="project" value="UniProtKB-SubCell"/>
</dbReference>
<protein>
    <submittedName>
        <fullName evidence="5">Transthyretin-like family protein</fullName>
    </submittedName>
</protein>
<accession>A0A0B1THY3</accession>
<reference evidence="5 6" key="1">
    <citation type="submission" date="2014-03" db="EMBL/GenBank/DDBJ databases">
        <title>Draft genome of the hookworm Oesophagostomum dentatum.</title>
        <authorList>
            <person name="Mitreva M."/>
        </authorList>
    </citation>
    <scope>NUCLEOTIDE SEQUENCE [LARGE SCALE GENOMIC DNA]</scope>
    <source>
        <strain evidence="5 6">OD-Hann</strain>
    </source>
</reference>
<evidence type="ECO:0000256" key="4">
    <source>
        <dbReference type="ARBA" id="ARBA00022729"/>
    </source>
</evidence>
<evidence type="ECO:0000256" key="3">
    <source>
        <dbReference type="ARBA" id="ARBA00022525"/>
    </source>
</evidence>
<dbReference type="Pfam" id="PF01060">
    <property type="entry name" value="TTR-52"/>
    <property type="match status" value="1"/>
</dbReference>
<organism evidence="5 6">
    <name type="scientific">Oesophagostomum dentatum</name>
    <name type="common">Nodular worm</name>
    <dbReference type="NCBI Taxonomy" id="61180"/>
    <lineage>
        <taxon>Eukaryota</taxon>
        <taxon>Metazoa</taxon>
        <taxon>Ecdysozoa</taxon>
        <taxon>Nematoda</taxon>
        <taxon>Chromadorea</taxon>
        <taxon>Rhabditida</taxon>
        <taxon>Rhabditina</taxon>
        <taxon>Rhabditomorpha</taxon>
        <taxon>Strongyloidea</taxon>
        <taxon>Strongylidae</taxon>
        <taxon>Oesophagostomum</taxon>
    </lineage>
</organism>
<dbReference type="PANTHER" id="PTHR21700">
    <property type="entry name" value="TRANSTHYRETIN-LIKE FAMILY PROTEIN-RELATED"/>
    <property type="match status" value="1"/>
</dbReference>
<evidence type="ECO:0000256" key="1">
    <source>
        <dbReference type="ARBA" id="ARBA00004613"/>
    </source>
</evidence>
<dbReference type="GO" id="GO:0009986">
    <property type="term" value="C:cell surface"/>
    <property type="evidence" value="ECO:0007669"/>
    <property type="project" value="InterPro"/>
</dbReference>
<keyword evidence="3" id="KW-0964">Secreted</keyword>
<dbReference type="OrthoDB" id="5814004at2759"/>
<evidence type="ECO:0000313" key="5">
    <source>
        <dbReference type="EMBL" id="KHJ95020.1"/>
    </source>
</evidence>
<name>A0A0B1THY3_OESDE</name>
<dbReference type="InterPro" id="IPR038479">
    <property type="entry name" value="Transthyretin-like_sf"/>
</dbReference>
<dbReference type="InterPro" id="IPR001534">
    <property type="entry name" value="Transthyretin-like"/>
</dbReference>
<comment type="similarity">
    <text evidence="2">Belongs to the nematode transthyretin-like family.</text>
</comment>
<dbReference type="PROSITE" id="PS51257">
    <property type="entry name" value="PROKAR_LIPOPROTEIN"/>
    <property type="match status" value="1"/>
</dbReference>
<keyword evidence="4" id="KW-0732">Signal</keyword>
<sequence>MERLIGLGQLIKERGMGDEVQTMSPICFIVVLISCAAAYKQTFIATGTLQCRGKPAAGQQVQMKITDRLMKGKVASTVSAGNKGQFKIKGSEDSKERKSAYLWIEHQCDPKNRAIKEGI</sequence>
<evidence type="ECO:0000256" key="2">
    <source>
        <dbReference type="ARBA" id="ARBA00010112"/>
    </source>
</evidence>
<gene>
    <name evidence="5" type="ORF">OESDEN_05041</name>
</gene>